<dbReference type="WBParaSite" id="HPBE_0001897001-mRNA-1">
    <property type="protein sequence ID" value="HPBE_0001897001-mRNA-1"/>
    <property type="gene ID" value="HPBE_0001897001"/>
</dbReference>
<organism evidence="3 4">
    <name type="scientific">Heligmosomoides polygyrus</name>
    <name type="common">Parasitic roundworm</name>
    <dbReference type="NCBI Taxonomy" id="6339"/>
    <lineage>
        <taxon>Eukaryota</taxon>
        <taxon>Metazoa</taxon>
        <taxon>Ecdysozoa</taxon>
        <taxon>Nematoda</taxon>
        <taxon>Chromadorea</taxon>
        <taxon>Rhabditida</taxon>
        <taxon>Rhabditina</taxon>
        <taxon>Rhabditomorpha</taxon>
        <taxon>Strongyloidea</taxon>
        <taxon>Heligmosomidae</taxon>
        <taxon>Heligmosomoides</taxon>
    </lineage>
</organism>
<dbReference type="OrthoDB" id="5898281at2759"/>
<protein>
    <submittedName>
        <fullName evidence="4">LRRcap domain-containing protein</fullName>
    </submittedName>
</protein>
<dbReference type="Gene3D" id="3.80.10.10">
    <property type="entry name" value="Ribonuclease Inhibitor"/>
    <property type="match status" value="1"/>
</dbReference>
<proteinExistence type="predicted"/>
<dbReference type="InterPro" id="IPR032675">
    <property type="entry name" value="LRR_dom_sf"/>
</dbReference>
<accession>A0A183GAD6</accession>
<accession>A0A3P8AGV6</accession>
<evidence type="ECO:0000313" key="4">
    <source>
        <dbReference type="WBParaSite" id="HPBE_0001897001-mRNA-1"/>
    </source>
</evidence>
<dbReference type="SUPFAM" id="SSF52047">
    <property type="entry name" value="RNI-like"/>
    <property type="match status" value="1"/>
</dbReference>
<evidence type="ECO:0000313" key="3">
    <source>
        <dbReference type="Proteomes" id="UP000050761"/>
    </source>
</evidence>
<evidence type="ECO:0000313" key="2">
    <source>
        <dbReference type="EMBL" id="VDP13537.1"/>
    </source>
</evidence>
<feature type="region of interest" description="Disordered" evidence="1">
    <location>
        <begin position="202"/>
        <end position="223"/>
    </location>
</feature>
<sequence>MNFVFAGGPRNFKGCCEMDGIVGQNDEDRGRLKENHQKRLTFRSTATVTERHGLEEADKDKDKDKQKHAEVRDAPRAVGMTDFSDTVVVDIKVVNDQGRAQETLHLQGCSLTDEDIAGVEHVNRRVKYLCLRGNDLCNPWQAFSKKFPELLVLDCRGNRCLDLPRRKARPDNEAEEVPVTLCEVKQLLVDVRSLVARKAKASVKAGKNKEQKTTEQEKSNLKEDDEVRMRTMIRRRQWILMMRSLVNNECGLVASSIMPL</sequence>
<dbReference type="Proteomes" id="UP000050761">
    <property type="component" value="Unassembled WGS sequence"/>
</dbReference>
<gene>
    <name evidence="2" type="ORF">HPBE_LOCUS18969</name>
</gene>
<reference evidence="2 3" key="1">
    <citation type="submission" date="2018-11" db="EMBL/GenBank/DDBJ databases">
        <authorList>
            <consortium name="Pathogen Informatics"/>
        </authorList>
    </citation>
    <scope>NUCLEOTIDE SEQUENCE [LARGE SCALE GENOMIC DNA]</scope>
</reference>
<keyword evidence="3" id="KW-1185">Reference proteome</keyword>
<feature type="compositionally biased region" description="Basic and acidic residues" evidence="1">
    <location>
        <begin position="207"/>
        <end position="223"/>
    </location>
</feature>
<evidence type="ECO:0000256" key="1">
    <source>
        <dbReference type="SAM" id="MobiDB-lite"/>
    </source>
</evidence>
<feature type="region of interest" description="Disordered" evidence="1">
    <location>
        <begin position="46"/>
        <end position="72"/>
    </location>
</feature>
<feature type="compositionally biased region" description="Basic and acidic residues" evidence="1">
    <location>
        <begin position="49"/>
        <end position="72"/>
    </location>
</feature>
<dbReference type="EMBL" id="UZAH01031036">
    <property type="protein sequence ID" value="VDP13537.1"/>
    <property type="molecule type" value="Genomic_DNA"/>
</dbReference>
<name>A0A183GAD6_HELPZ</name>
<reference evidence="4" key="2">
    <citation type="submission" date="2019-09" db="UniProtKB">
        <authorList>
            <consortium name="WormBaseParasite"/>
        </authorList>
    </citation>
    <scope>IDENTIFICATION</scope>
</reference>
<dbReference type="AlphaFoldDB" id="A0A183GAD6"/>